<organism evidence="2 3">
    <name type="scientific">endosymbiont of Lamellibrachia luymesi</name>
    <dbReference type="NCBI Taxonomy" id="2200907"/>
    <lineage>
        <taxon>Bacteria</taxon>
        <taxon>Pseudomonadati</taxon>
        <taxon>Pseudomonadota</taxon>
        <taxon>Gammaproteobacteria</taxon>
        <taxon>sulfur-oxidizing symbionts</taxon>
    </lineage>
</organism>
<evidence type="ECO:0000256" key="1">
    <source>
        <dbReference type="SAM" id="MobiDB-lite"/>
    </source>
</evidence>
<reference evidence="2 3" key="1">
    <citation type="journal article" date="2018" name="ISME J.">
        <title>Endosymbiont genomes yield clues of tubeworm success.</title>
        <authorList>
            <person name="Li Y."/>
            <person name="Liles M.R."/>
            <person name="Halanych K.M."/>
        </authorList>
    </citation>
    <scope>NUCLEOTIDE SEQUENCE [LARGE SCALE GENOMIC DNA]</scope>
    <source>
        <strain evidence="2">A1422</strain>
    </source>
</reference>
<dbReference type="AlphaFoldDB" id="A0A370DXR1"/>
<protein>
    <submittedName>
        <fullName evidence="2">Uncharacterized protein</fullName>
    </submittedName>
</protein>
<sequence length="104" mass="11115">MEAVGCLVDRLSAAAESDIPHRPGRERGDDCKPPADDTGAHSGQAQGLLHIVQHNGAEDSHRQGEQIPDPDKADIVDATGLPERDIQVRGRQTPYAGHLPVARV</sequence>
<dbReference type="Proteomes" id="UP000255508">
    <property type="component" value="Unassembled WGS sequence"/>
</dbReference>
<name>A0A370DXR1_9GAMM</name>
<proteinExistence type="predicted"/>
<dbReference type="EMBL" id="QFXD01000141">
    <property type="protein sequence ID" value="RDH90997.1"/>
    <property type="molecule type" value="Genomic_DNA"/>
</dbReference>
<accession>A0A370DXR1</accession>
<feature type="region of interest" description="Disordered" evidence="1">
    <location>
        <begin position="1"/>
        <end position="104"/>
    </location>
</feature>
<feature type="compositionally biased region" description="Basic and acidic residues" evidence="1">
    <location>
        <begin position="56"/>
        <end position="75"/>
    </location>
</feature>
<gene>
    <name evidence="2" type="ORF">DIZ79_07645</name>
</gene>
<evidence type="ECO:0000313" key="3">
    <source>
        <dbReference type="Proteomes" id="UP000255508"/>
    </source>
</evidence>
<feature type="compositionally biased region" description="Basic and acidic residues" evidence="1">
    <location>
        <begin position="18"/>
        <end position="39"/>
    </location>
</feature>
<evidence type="ECO:0000313" key="2">
    <source>
        <dbReference type="EMBL" id="RDH90997.1"/>
    </source>
</evidence>
<comment type="caution">
    <text evidence="2">The sequence shown here is derived from an EMBL/GenBank/DDBJ whole genome shotgun (WGS) entry which is preliminary data.</text>
</comment>